<dbReference type="SUPFAM" id="SSF55931">
    <property type="entry name" value="Glutamine synthetase/guanido kinase"/>
    <property type="match status" value="1"/>
</dbReference>
<feature type="binding site" evidence="12">
    <location>
        <position position="343"/>
    </location>
    <ligand>
        <name>L-glutamate</name>
        <dbReference type="ChEBI" id="CHEBI:29985"/>
    </ligand>
</feature>
<dbReference type="EC" id="6.3.1.2" evidence="3 19"/>
<feature type="domain" description="GS catalytic" evidence="21">
    <location>
        <begin position="153"/>
        <end position="490"/>
    </location>
</feature>
<dbReference type="FunFam" id="3.30.590.10:FF:000003">
    <property type="entry name" value="Glutamine synthetase 2"/>
    <property type="match status" value="1"/>
</dbReference>
<evidence type="ECO:0000313" key="23">
    <source>
        <dbReference type="Proteomes" id="UP000185936"/>
    </source>
</evidence>
<organism evidence="22 23">
    <name type="scientific">Natronorubrum thiooxidans</name>
    <dbReference type="NCBI Taxonomy" id="308853"/>
    <lineage>
        <taxon>Archaea</taxon>
        <taxon>Methanobacteriati</taxon>
        <taxon>Methanobacteriota</taxon>
        <taxon>Stenosarchaea group</taxon>
        <taxon>Halobacteria</taxon>
        <taxon>Halobacteriales</taxon>
        <taxon>Natrialbaceae</taxon>
        <taxon>Natronorubrum</taxon>
    </lineage>
</organism>
<feature type="binding site" evidence="14">
    <location>
        <position position="379"/>
    </location>
    <ligand>
        <name>Mg(2+)</name>
        <dbReference type="ChEBI" id="CHEBI:18420"/>
        <label>1</label>
    </ligand>
</feature>
<evidence type="ECO:0000313" key="22">
    <source>
        <dbReference type="EMBL" id="SIS01697.1"/>
    </source>
</evidence>
<keyword evidence="9 13" id="KW-0067">ATP-binding</keyword>
<comment type="subcellular location">
    <subcellularLocation>
        <location evidence="1 18">Cytoplasm</location>
    </subcellularLocation>
</comment>
<evidence type="ECO:0000256" key="17">
    <source>
        <dbReference type="RuleBase" id="RU000384"/>
    </source>
</evidence>
<dbReference type="GO" id="GO:0005737">
    <property type="term" value="C:cytoplasm"/>
    <property type="evidence" value="ECO:0007669"/>
    <property type="project" value="UniProtKB-SubCell"/>
</dbReference>
<dbReference type="Pfam" id="PF03951">
    <property type="entry name" value="Gln-synt_N"/>
    <property type="match status" value="1"/>
</dbReference>
<evidence type="ECO:0000256" key="14">
    <source>
        <dbReference type="PIRSR" id="PIRSR604809-3"/>
    </source>
</evidence>
<gene>
    <name evidence="22" type="ORF">SAMN05421752_107173</name>
</gene>
<keyword evidence="8 13" id="KW-0547">Nucleotide-binding</keyword>
<keyword evidence="6 19" id="KW-0436">Ligase</keyword>
<name>A0A1N7FN58_9EURY</name>
<dbReference type="InterPro" id="IPR014746">
    <property type="entry name" value="Gln_synth/guanido_kin_cat_dom"/>
</dbReference>
<dbReference type="EMBL" id="FTNR01000007">
    <property type="protein sequence ID" value="SIS01697.1"/>
    <property type="molecule type" value="Genomic_DNA"/>
</dbReference>
<dbReference type="PROSITE" id="PS00180">
    <property type="entry name" value="GLNA_1"/>
    <property type="match status" value="1"/>
</dbReference>
<evidence type="ECO:0000256" key="7">
    <source>
        <dbReference type="ARBA" id="ARBA00022723"/>
    </source>
</evidence>
<keyword evidence="5 18" id="KW-0963">Cytoplasm</keyword>
<comment type="cofactor">
    <cofactor evidence="14">
        <name>Mg(2+)</name>
        <dbReference type="ChEBI" id="CHEBI:18420"/>
    </cofactor>
    <text evidence="14">Binds 2 Mg(2+) ions per subunit.</text>
</comment>
<keyword evidence="7 14" id="KW-0479">Metal-binding</keyword>
<sequence length="490" mass="55067">MSSYILFYATFVYFFSILRIFAHNSRALVVESNVLLEQKMTSGNMTSAEKAVLDEIEEKDIDFLRLQFTDILGTVKNVSVPARQAEKAFTDGIYFDGSSIEGFVRIQESDMRLVPDPETFAVLPWRQSEEGASARMICDVYNTSTGEPFEGDPRYVLKQALERADEMGYDVNFAPEPEFFMFEEDEDGRATTETADYGGYFDLAPKDLASDVRRDIIYGLEDMGFEIEASHHEVARGQYEINFEYDDALATADNVGTFRTVVRAIAAQHGYHATFMPKPIPKINGSGMHTHMSLMDESGENAFHDEDDEFDLSDTAHSFLAGILEHAPAITAVANPTVNSYKRLVPGYEAPVYVAWSDRNRSALVRKPAARVPAASRIELRSPDPSCNPYLAFAVMIHAGLDGIEQDLEAPDPVRENIYDFDEAKREDYGIETLPSNLGAAVDALEEDEAIYSALGDHIASKFVEAKRQEFEEYLIDVSEWELDRYLETF</sequence>
<dbReference type="PANTHER" id="PTHR43407:SF1">
    <property type="entry name" value="LENGSIN"/>
    <property type="match status" value="1"/>
</dbReference>
<dbReference type="Proteomes" id="UP000185936">
    <property type="component" value="Unassembled WGS sequence"/>
</dbReference>
<dbReference type="GO" id="GO:0046872">
    <property type="term" value="F:metal ion binding"/>
    <property type="evidence" value="ECO:0007669"/>
    <property type="project" value="UniProtKB-KW"/>
</dbReference>
<dbReference type="Gene3D" id="3.30.590.10">
    <property type="entry name" value="Glutamine synthetase/guanido kinase, catalytic domain"/>
    <property type="match status" value="1"/>
</dbReference>
<dbReference type="PANTHER" id="PTHR43407">
    <property type="entry name" value="GLUTAMINE SYNTHETASE"/>
    <property type="match status" value="1"/>
</dbReference>
<feature type="binding site" evidence="13">
    <location>
        <position position="361"/>
    </location>
    <ligand>
        <name>ATP</name>
        <dbReference type="ChEBI" id="CHEBI:30616"/>
    </ligand>
</feature>
<evidence type="ECO:0000256" key="9">
    <source>
        <dbReference type="ARBA" id="ARBA00022840"/>
    </source>
</evidence>
<feature type="binding site" evidence="12">
    <location>
        <position position="349"/>
    </location>
    <ligand>
        <name>L-glutamate</name>
        <dbReference type="ChEBI" id="CHEBI:29985"/>
    </ligand>
</feature>
<dbReference type="GO" id="GO:0004356">
    <property type="term" value="F:glutamine synthetase activity"/>
    <property type="evidence" value="ECO:0007669"/>
    <property type="project" value="UniProtKB-EC"/>
</dbReference>
<dbReference type="SMART" id="SM01230">
    <property type="entry name" value="Gln-synt_C"/>
    <property type="match status" value="1"/>
</dbReference>
<evidence type="ECO:0000256" key="15">
    <source>
        <dbReference type="PIRSR" id="PIRSR604809-50"/>
    </source>
</evidence>
<feature type="binding site" evidence="12">
    <location>
        <begin position="284"/>
        <end position="285"/>
    </location>
    <ligand>
        <name>L-glutamate</name>
        <dbReference type="ChEBI" id="CHEBI:29985"/>
    </ligand>
</feature>
<dbReference type="FunFam" id="3.10.20.70:FF:000005">
    <property type="entry name" value="Glutamine synthetase"/>
    <property type="match status" value="1"/>
</dbReference>
<feature type="binding site" evidence="14">
    <location>
        <position position="233"/>
    </location>
    <ligand>
        <name>Mg(2+)</name>
        <dbReference type="ChEBI" id="CHEBI:18420"/>
        <label>1</label>
    </ligand>
</feature>
<accession>A0A1N7FN58</accession>
<comment type="similarity">
    <text evidence="2 16 17">Belongs to the glutamine synthetase family.</text>
</comment>
<evidence type="ECO:0000256" key="13">
    <source>
        <dbReference type="PIRSR" id="PIRSR604809-2"/>
    </source>
</evidence>
<evidence type="ECO:0000256" key="8">
    <source>
        <dbReference type="ARBA" id="ARBA00022741"/>
    </source>
</evidence>
<feature type="binding site" evidence="13">
    <location>
        <begin position="243"/>
        <end position="245"/>
    </location>
    <ligand>
        <name>ATP</name>
        <dbReference type="ChEBI" id="CHEBI:30616"/>
    </ligand>
</feature>
<feature type="binding site" evidence="13">
    <location>
        <position position="228"/>
    </location>
    <ligand>
        <name>ATP</name>
        <dbReference type="ChEBI" id="CHEBI:30616"/>
    </ligand>
</feature>
<evidence type="ECO:0000256" key="2">
    <source>
        <dbReference type="ARBA" id="ARBA00009897"/>
    </source>
</evidence>
<feature type="binding site" evidence="12">
    <location>
        <position position="361"/>
    </location>
    <ligand>
        <name>L-glutamate</name>
        <dbReference type="ChEBI" id="CHEBI:29985"/>
    </ligand>
</feature>
<dbReference type="PROSITE" id="PS00181">
    <property type="entry name" value="GLNA_ATP"/>
    <property type="match status" value="1"/>
</dbReference>
<evidence type="ECO:0000256" key="18">
    <source>
        <dbReference type="RuleBase" id="RU000385"/>
    </source>
</evidence>
<evidence type="ECO:0000256" key="19">
    <source>
        <dbReference type="RuleBase" id="RU004356"/>
    </source>
</evidence>
<dbReference type="Gene3D" id="3.10.20.70">
    <property type="entry name" value="Glutamine synthetase, N-terminal domain"/>
    <property type="match status" value="1"/>
</dbReference>
<dbReference type="InterPro" id="IPR008147">
    <property type="entry name" value="Gln_synt_N"/>
</dbReference>
<evidence type="ECO:0000259" key="20">
    <source>
        <dbReference type="PROSITE" id="PS51986"/>
    </source>
</evidence>
<evidence type="ECO:0000256" key="4">
    <source>
        <dbReference type="ARBA" id="ARBA00021364"/>
    </source>
</evidence>
<dbReference type="GO" id="GO:0006542">
    <property type="term" value="P:glutamine biosynthetic process"/>
    <property type="evidence" value="ECO:0007669"/>
    <property type="project" value="InterPro"/>
</dbReference>
<proteinExistence type="inferred from homology"/>
<dbReference type="InterPro" id="IPR027302">
    <property type="entry name" value="Gln_synth_N_conserv_site"/>
</dbReference>
<protein>
    <recommendedName>
        <fullName evidence="4 19">Glutamine synthetase</fullName>
        <ecNumber evidence="3 19">6.3.1.2</ecNumber>
    </recommendedName>
</protein>
<feature type="binding site" evidence="14">
    <location>
        <position position="240"/>
    </location>
    <ligand>
        <name>Mg(2+)</name>
        <dbReference type="ChEBI" id="CHEBI:18420"/>
        <label>1</label>
    </ligand>
</feature>
<dbReference type="PROSITE" id="PS51987">
    <property type="entry name" value="GS_CATALYTIC"/>
    <property type="match status" value="1"/>
</dbReference>
<dbReference type="InterPro" id="IPR036651">
    <property type="entry name" value="Gln_synt_N_sf"/>
</dbReference>
<dbReference type="AlphaFoldDB" id="A0A1N7FN58"/>
<evidence type="ECO:0000256" key="11">
    <source>
        <dbReference type="ARBA" id="ARBA00049436"/>
    </source>
</evidence>
<dbReference type="Pfam" id="PF00120">
    <property type="entry name" value="Gln-synt_C"/>
    <property type="match status" value="1"/>
</dbReference>
<dbReference type="InterPro" id="IPR027303">
    <property type="entry name" value="Gln_synth_gly_rich_site"/>
</dbReference>
<keyword evidence="23" id="KW-1185">Reference proteome</keyword>
<dbReference type="InterPro" id="IPR008146">
    <property type="entry name" value="Gln_synth_cat_dom"/>
</dbReference>
<feature type="binding site" evidence="14">
    <location>
        <position position="178"/>
    </location>
    <ligand>
        <name>Mg(2+)</name>
        <dbReference type="ChEBI" id="CHEBI:18420"/>
        <label>1</label>
    </ligand>
</feature>
<feature type="modified residue" description="O-AMP-tyrosine" evidence="15">
    <location>
        <position position="419"/>
    </location>
</feature>
<feature type="binding site" evidence="12">
    <location>
        <position position="381"/>
    </location>
    <ligand>
        <name>L-glutamate</name>
        <dbReference type="ChEBI" id="CHEBI:29985"/>
    </ligand>
</feature>
<evidence type="ECO:0000256" key="1">
    <source>
        <dbReference type="ARBA" id="ARBA00004496"/>
    </source>
</evidence>
<dbReference type="PROSITE" id="PS51986">
    <property type="entry name" value="GS_BETA_GRASP"/>
    <property type="match status" value="1"/>
</dbReference>
<dbReference type="SUPFAM" id="SSF54368">
    <property type="entry name" value="Glutamine synthetase, N-terminal domain"/>
    <property type="match status" value="1"/>
</dbReference>
<reference evidence="23" key="1">
    <citation type="submission" date="2017-01" db="EMBL/GenBank/DDBJ databases">
        <authorList>
            <person name="Varghese N."/>
            <person name="Submissions S."/>
        </authorList>
    </citation>
    <scope>NUCLEOTIDE SEQUENCE [LARGE SCALE GENOMIC DNA]</scope>
    <source>
        <strain evidence="23">type strain: HArc-</strain>
    </source>
</reference>
<feature type="domain" description="GS beta-grasp" evidence="20">
    <location>
        <begin position="59"/>
        <end position="145"/>
    </location>
</feature>
<dbReference type="GO" id="GO:0016020">
    <property type="term" value="C:membrane"/>
    <property type="evidence" value="ECO:0007669"/>
    <property type="project" value="TreeGrafter"/>
</dbReference>
<evidence type="ECO:0000256" key="5">
    <source>
        <dbReference type="ARBA" id="ARBA00022490"/>
    </source>
</evidence>
<evidence type="ECO:0000256" key="16">
    <source>
        <dbReference type="PROSITE-ProRule" id="PRU01330"/>
    </source>
</evidence>
<evidence type="ECO:0000256" key="3">
    <source>
        <dbReference type="ARBA" id="ARBA00012937"/>
    </source>
</evidence>
<comment type="catalytic activity">
    <reaction evidence="11 19">
        <text>L-glutamate + NH4(+) + ATP = L-glutamine + ADP + phosphate + H(+)</text>
        <dbReference type="Rhea" id="RHEA:16169"/>
        <dbReference type="ChEBI" id="CHEBI:15378"/>
        <dbReference type="ChEBI" id="CHEBI:28938"/>
        <dbReference type="ChEBI" id="CHEBI:29985"/>
        <dbReference type="ChEBI" id="CHEBI:30616"/>
        <dbReference type="ChEBI" id="CHEBI:43474"/>
        <dbReference type="ChEBI" id="CHEBI:58359"/>
        <dbReference type="ChEBI" id="CHEBI:456216"/>
        <dbReference type="EC" id="6.3.1.2"/>
    </reaction>
</comment>
<keyword evidence="15" id="KW-0597">Phosphoprotein</keyword>
<dbReference type="GO" id="GO:0005524">
    <property type="term" value="F:ATP binding"/>
    <property type="evidence" value="ECO:0007669"/>
    <property type="project" value="UniProtKB-KW"/>
</dbReference>
<keyword evidence="10 14" id="KW-0460">Magnesium</keyword>
<dbReference type="STRING" id="308853.SAMN05421752_107173"/>
<feature type="binding site" evidence="14">
    <location>
        <position position="176"/>
    </location>
    <ligand>
        <name>Mg(2+)</name>
        <dbReference type="ChEBI" id="CHEBI:18420"/>
        <label>1</label>
    </ligand>
</feature>
<evidence type="ECO:0000256" key="10">
    <source>
        <dbReference type="ARBA" id="ARBA00022842"/>
    </source>
</evidence>
<dbReference type="InterPro" id="IPR004809">
    <property type="entry name" value="Gln_synth_I"/>
</dbReference>
<evidence type="ECO:0000259" key="21">
    <source>
        <dbReference type="PROSITE" id="PS51987"/>
    </source>
</evidence>
<evidence type="ECO:0000256" key="12">
    <source>
        <dbReference type="PIRSR" id="PIRSR604809-1"/>
    </source>
</evidence>
<dbReference type="NCBIfam" id="TIGR00653">
    <property type="entry name" value="GlnA"/>
    <property type="match status" value="1"/>
</dbReference>
<evidence type="ECO:0000256" key="6">
    <source>
        <dbReference type="ARBA" id="ARBA00022598"/>
    </source>
</evidence>
<feature type="binding site" evidence="14">
    <location>
        <position position="289"/>
    </location>
    <ligand>
        <name>Mg(2+)</name>
        <dbReference type="ChEBI" id="CHEBI:18420"/>
        <label>1</label>
    </ligand>
</feature>
<feature type="binding site" evidence="13">
    <location>
        <begin position="291"/>
        <end position="293"/>
    </location>
    <ligand>
        <name>ATP</name>
        <dbReference type="ChEBI" id="CHEBI:30616"/>
    </ligand>
</feature>